<keyword evidence="4 8" id="KW-0378">Hydrolase</keyword>
<evidence type="ECO:0000256" key="5">
    <source>
        <dbReference type="ARBA" id="ARBA00022842"/>
    </source>
</evidence>
<comment type="cofactor">
    <cofactor evidence="2">
        <name>Mg(2+)</name>
        <dbReference type="ChEBI" id="CHEBI:18420"/>
    </cofactor>
</comment>
<comment type="caution">
    <text evidence="8">The sequence shown here is derived from an EMBL/GenBank/DDBJ whole genome shotgun (WGS) entry which is preliminary data.</text>
</comment>
<dbReference type="RefSeq" id="WP_036781356.1">
    <property type="nucleotide sequence ID" value="NZ_AVBG01000003.1"/>
</dbReference>
<feature type="domain" description="Nudix hydrolase" evidence="7">
    <location>
        <begin position="24"/>
        <end position="161"/>
    </location>
</feature>
<dbReference type="GO" id="GO:0010945">
    <property type="term" value="F:coenzyme A diphosphatase activity"/>
    <property type="evidence" value="ECO:0007669"/>
    <property type="project" value="InterPro"/>
</dbReference>
<evidence type="ECO:0000259" key="7">
    <source>
        <dbReference type="PROSITE" id="PS51462"/>
    </source>
</evidence>
<gene>
    <name evidence="8" type="ORF">N780_01365</name>
</gene>
<dbReference type="CDD" id="cd03426">
    <property type="entry name" value="NUDIX_CoAse_Nudt7"/>
    <property type="match status" value="1"/>
</dbReference>
<dbReference type="eggNOG" id="COG0494">
    <property type="taxonomic scope" value="Bacteria"/>
</dbReference>
<dbReference type="Gene3D" id="3.90.79.10">
    <property type="entry name" value="Nucleoside Triphosphate Pyrophosphohydrolase"/>
    <property type="match status" value="1"/>
</dbReference>
<dbReference type="InterPro" id="IPR045121">
    <property type="entry name" value="CoAse"/>
</dbReference>
<evidence type="ECO:0000313" key="9">
    <source>
        <dbReference type="Proteomes" id="UP000030153"/>
    </source>
</evidence>
<dbReference type="PANTHER" id="PTHR12992:SF11">
    <property type="entry name" value="MITOCHONDRIAL COENZYME A DIPHOSPHATASE NUDT8"/>
    <property type="match status" value="1"/>
</dbReference>
<dbReference type="STRING" id="1385513.N780_01365"/>
<evidence type="ECO:0000256" key="3">
    <source>
        <dbReference type="ARBA" id="ARBA00022723"/>
    </source>
</evidence>
<accession>A0A0A2UWC9</accession>
<protein>
    <submittedName>
        <fullName evidence="8">NUDIX hydrolase</fullName>
    </submittedName>
</protein>
<dbReference type="Proteomes" id="UP000030153">
    <property type="component" value="Unassembled WGS sequence"/>
</dbReference>
<reference evidence="8 9" key="1">
    <citation type="submission" date="2013-08" db="EMBL/GenBank/DDBJ databases">
        <title>Genome of Pontibacillus chungwhensis.</title>
        <authorList>
            <person name="Wang Q."/>
            <person name="Wang G."/>
        </authorList>
    </citation>
    <scope>NUCLEOTIDE SEQUENCE [LARGE SCALE GENOMIC DNA]</scope>
    <source>
        <strain evidence="8 9">BH030062</strain>
    </source>
</reference>
<dbReference type="PANTHER" id="PTHR12992">
    <property type="entry name" value="NUDIX HYDROLASE"/>
    <property type="match status" value="1"/>
</dbReference>
<evidence type="ECO:0000313" key="8">
    <source>
        <dbReference type="EMBL" id="KGP92234.1"/>
    </source>
</evidence>
<dbReference type="GO" id="GO:0046872">
    <property type="term" value="F:metal ion binding"/>
    <property type="evidence" value="ECO:0007669"/>
    <property type="project" value="UniProtKB-KW"/>
</dbReference>
<dbReference type="InterPro" id="IPR000086">
    <property type="entry name" value="NUDIX_hydrolase_dom"/>
</dbReference>
<dbReference type="SUPFAM" id="SSF55811">
    <property type="entry name" value="Nudix"/>
    <property type="match status" value="1"/>
</dbReference>
<dbReference type="AlphaFoldDB" id="A0A0A2UWC9"/>
<evidence type="ECO:0000256" key="4">
    <source>
        <dbReference type="ARBA" id="ARBA00022801"/>
    </source>
</evidence>
<name>A0A0A2UWC9_9BACI</name>
<evidence type="ECO:0000256" key="2">
    <source>
        <dbReference type="ARBA" id="ARBA00001946"/>
    </source>
</evidence>
<dbReference type="EMBL" id="AVBG01000003">
    <property type="protein sequence ID" value="KGP92234.1"/>
    <property type="molecule type" value="Genomic_DNA"/>
</dbReference>
<sequence length="205" mass="24008">MNLKTVQDKLEQHTPTIIGEESMKKYSLFLPIIEKENELHLMFEVRSHTMRRQPGEVCFPGGKMDRDDQGPLHTAVREASEELGVRPGAMTDVYSFGQMISPFGMKIEAYVGLLNCEEKELEPNPDEVAEVFTVPLQYFLEHDPTVHYVQMEIKPDPDFPYHLISNGEDYEWQARKYEEYFYQYNGRVIWGLTARVLRSFIHMIR</sequence>
<keyword evidence="9" id="KW-1185">Reference proteome</keyword>
<dbReference type="OrthoDB" id="9802805at2"/>
<proteinExistence type="predicted"/>
<dbReference type="InterPro" id="IPR015797">
    <property type="entry name" value="NUDIX_hydrolase-like_dom_sf"/>
</dbReference>
<evidence type="ECO:0000256" key="6">
    <source>
        <dbReference type="ARBA" id="ARBA00023211"/>
    </source>
</evidence>
<keyword evidence="3" id="KW-0479">Metal-binding</keyword>
<keyword evidence="6" id="KW-0464">Manganese</keyword>
<keyword evidence="5" id="KW-0460">Magnesium</keyword>
<comment type="cofactor">
    <cofactor evidence="1">
        <name>Mn(2+)</name>
        <dbReference type="ChEBI" id="CHEBI:29035"/>
    </cofactor>
</comment>
<organism evidence="8 9">
    <name type="scientific">Pontibacillus chungwhensis BH030062</name>
    <dbReference type="NCBI Taxonomy" id="1385513"/>
    <lineage>
        <taxon>Bacteria</taxon>
        <taxon>Bacillati</taxon>
        <taxon>Bacillota</taxon>
        <taxon>Bacilli</taxon>
        <taxon>Bacillales</taxon>
        <taxon>Bacillaceae</taxon>
        <taxon>Pontibacillus</taxon>
    </lineage>
</organism>
<dbReference type="Pfam" id="PF00293">
    <property type="entry name" value="NUDIX"/>
    <property type="match status" value="1"/>
</dbReference>
<dbReference type="PROSITE" id="PS51462">
    <property type="entry name" value="NUDIX"/>
    <property type="match status" value="1"/>
</dbReference>
<evidence type="ECO:0000256" key="1">
    <source>
        <dbReference type="ARBA" id="ARBA00001936"/>
    </source>
</evidence>